<keyword evidence="1" id="KW-1133">Transmembrane helix</keyword>
<dbReference type="Proteomes" id="UP000077013">
    <property type="component" value="Unassembled WGS sequence"/>
</dbReference>
<reference evidence="2 3" key="1">
    <citation type="submission" date="2016-02" db="EMBL/GenBank/DDBJ databases">
        <title>Ulvibacter sp. LPB0005, isolated from Thais luteostoma.</title>
        <authorList>
            <person name="Shin S.-K."/>
            <person name="Yi H."/>
        </authorList>
    </citation>
    <scope>NUCLEOTIDE SEQUENCE [LARGE SCALE GENOMIC DNA]</scope>
    <source>
        <strain evidence="2 3">LPB0005</strain>
    </source>
</reference>
<keyword evidence="1" id="KW-0812">Transmembrane</keyword>
<dbReference type="EMBL" id="LRXL01000026">
    <property type="protein sequence ID" value="OAB80471.1"/>
    <property type="molecule type" value="Genomic_DNA"/>
</dbReference>
<sequence>MKYIYTLLLLGAIAGVSYGFYVRPEDPKLGEFLIGISIAITFFITMPLFIYKRWKNRNVKDYMLTKENIEKMRDYTKENKL</sequence>
<keyword evidence="3" id="KW-1185">Reference proteome</keyword>
<accession>A0A167J9W8</accession>
<proteinExistence type="predicted"/>
<evidence type="ECO:0000313" key="2">
    <source>
        <dbReference type="EMBL" id="OAB80471.1"/>
    </source>
</evidence>
<evidence type="ECO:0008006" key="4">
    <source>
        <dbReference type="Google" id="ProtNLM"/>
    </source>
</evidence>
<comment type="caution">
    <text evidence="2">The sequence shown here is derived from an EMBL/GenBank/DDBJ whole genome shotgun (WGS) entry which is preliminary data.</text>
</comment>
<evidence type="ECO:0000256" key="1">
    <source>
        <dbReference type="SAM" id="Phobius"/>
    </source>
</evidence>
<organism evidence="2 3">
    <name type="scientific">Cochleicola gelatinilyticus</name>
    <dbReference type="NCBI Taxonomy" id="1763537"/>
    <lineage>
        <taxon>Bacteria</taxon>
        <taxon>Pseudomonadati</taxon>
        <taxon>Bacteroidota</taxon>
        <taxon>Flavobacteriia</taxon>
        <taxon>Flavobacteriales</taxon>
        <taxon>Flavobacteriaceae</taxon>
        <taxon>Cochleicola</taxon>
    </lineage>
</organism>
<feature type="transmembrane region" description="Helical" evidence="1">
    <location>
        <begin position="29"/>
        <end position="51"/>
    </location>
</feature>
<gene>
    <name evidence="2" type="ORF">ULVI_06980</name>
</gene>
<evidence type="ECO:0000313" key="3">
    <source>
        <dbReference type="Proteomes" id="UP000077013"/>
    </source>
</evidence>
<name>A0A167J9W8_9FLAO</name>
<dbReference type="AlphaFoldDB" id="A0A167J9W8"/>
<keyword evidence="1" id="KW-0472">Membrane</keyword>
<dbReference type="STRING" id="1763537.ULVI_06980"/>
<protein>
    <recommendedName>
        <fullName evidence="4">Isoleucyl-tRNA synthetase</fullName>
    </recommendedName>
</protein>